<keyword evidence="7 11" id="KW-0472">Membrane</keyword>
<sequence length="117" mass="12863">MNILGLAIAGAIGTVCRYEIGKIITYQQFPVATLFINTLGSLLLGFLFVKYAANQQQLFVILGIGFCGGFTTFSTFSFDLFKMLQTQQYFNFATYLSLSIVLGLVGVFIGTYLAKLI</sequence>
<dbReference type="PANTHER" id="PTHR28259">
    <property type="entry name" value="FLUORIDE EXPORT PROTEIN 1-RELATED"/>
    <property type="match status" value="1"/>
</dbReference>
<evidence type="ECO:0000256" key="9">
    <source>
        <dbReference type="ARBA" id="ARBA00035120"/>
    </source>
</evidence>
<evidence type="ECO:0000256" key="8">
    <source>
        <dbReference type="ARBA" id="ARBA00023303"/>
    </source>
</evidence>
<dbReference type="GO" id="GO:0062054">
    <property type="term" value="F:fluoride channel activity"/>
    <property type="evidence" value="ECO:0007669"/>
    <property type="project" value="UniProtKB-UniRule"/>
</dbReference>
<dbReference type="GO" id="GO:0140114">
    <property type="term" value="P:cellular detoxification of fluoride"/>
    <property type="evidence" value="ECO:0007669"/>
    <property type="project" value="UniProtKB-UniRule"/>
</dbReference>
<keyword evidence="4 11" id="KW-0812">Transmembrane</keyword>
<evidence type="ECO:0000256" key="11">
    <source>
        <dbReference type="HAMAP-Rule" id="MF_00454"/>
    </source>
</evidence>
<evidence type="ECO:0000313" key="13">
    <source>
        <dbReference type="Proteomes" id="UP000199036"/>
    </source>
</evidence>
<comment type="catalytic activity">
    <reaction evidence="10">
        <text>fluoride(in) = fluoride(out)</text>
        <dbReference type="Rhea" id="RHEA:76159"/>
        <dbReference type="ChEBI" id="CHEBI:17051"/>
    </reaction>
    <physiologicalReaction direction="left-to-right" evidence="10">
        <dbReference type="Rhea" id="RHEA:76160"/>
    </physiologicalReaction>
</comment>
<keyword evidence="5 11" id="KW-1133">Transmembrane helix</keyword>
<keyword evidence="13" id="KW-1185">Reference proteome</keyword>
<feature type="transmembrane region" description="Helical" evidence="11">
    <location>
        <begin position="90"/>
        <end position="114"/>
    </location>
</feature>
<comment type="similarity">
    <text evidence="9 11">Belongs to the fluoride channel Fluc/FEX (TC 1.A.43) family.</text>
</comment>
<feature type="binding site" evidence="11">
    <location>
        <position position="68"/>
    </location>
    <ligand>
        <name>Na(+)</name>
        <dbReference type="ChEBI" id="CHEBI:29101"/>
        <note>structural</note>
    </ligand>
</feature>
<keyword evidence="11" id="KW-0479">Metal-binding</keyword>
<dbReference type="Pfam" id="PF02537">
    <property type="entry name" value="CRCB"/>
    <property type="match status" value="1"/>
</dbReference>
<accession>A0A1I4Y8R2</accession>
<keyword evidence="6 11" id="KW-0406">Ion transport</keyword>
<reference evidence="13" key="1">
    <citation type="submission" date="2016-10" db="EMBL/GenBank/DDBJ databases">
        <authorList>
            <person name="Varghese N."/>
            <person name="Submissions S."/>
        </authorList>
    </citation>
    <scope>NUCLEOTIDE SEQUENCE [LARGE SCALE GENOMIC DNA]</scope>
    <source>
        <strain evidence="13">DS-12</strain>
    </source>
</reference>
<name>A0A1I4Y8R2_9FLAO</name>
<evidence type="ECO:0000256" key="4">
    <source>
        <dbReference type="ARBA" id="ARBA00022692"/>
    </source>
</evidence>
<evidence type="ECO:0000256" key="3">
    <source>
        <dbReference type="ARBA" id="ARBA00022519"/>
    </source>
</evidence>
<dbReference type="AlphaFoldDB" id="A0A1I4Y8R2"/>
<evidence type="ECO:0000313" key="12">
    <source>
        <dbReference type="EMBL" id="SFN34458.1"/>
    </source>
</evidence>
<keyword evidence="3" id="KW-0997">Cell inner membrane</keyword>
<comment type="subcellular location">
    <subcellularLocation>
        <location evidence="1 11">Cell membrane</location>
        <topology evidence="1 11">Multi-pass membrane protein</topology>
    </subcellularLocation>
</comment>
<dbReference type="RefSeq" id="WP_091519684.1">
    <property type="nucleotide sequence ID" value="NZ_FOVI01000004.1"/>
</dbReference>
<feature type="transmembrane region" description="Helical" evidence="11">
    <location>
        <begin position="58"/>
        <end position="78"/>
    </location>
</feature>
<dbReference type="GO" id="GO:0005886">
    <property type="term" value="C:plasma membrane"/>
    <property type="evidence" value="ECO:0007669"/>
    <property type="project" value="UniProtKB-SubCell"/>
</dbReference>
<comment type="activity regulation">
    <text evidence="11">Na(+) is not transported, but it plays an essential structural role and its presence is essential for fluoride channel function.</text>
</comment>
<dbReference type="PANTHER" id="PTHR28259:SF1">
    <property type="entry name" value="FLUORIDE EXPORT PROTEIN 1-RELATED"/>
    <property type="match status" value="1"/>
</dbReference>
<evidence type="ECO:0000256" key="7">
    <source>
        <dbReference type="ARBA" id="ARBA00023136"/>
    </source>
</evidence>
<evidence type="ECO:0000256" key="5">
    <source>
        <dbReference type="ARBA" id="ARBA00022989"/>
    </source>
</evidence>
<feature type="binding site" evidence="11">
    <location>
        <position position="71"/>
    </location>
    <ligand>
        <name>Na(+)</name>
        <dbReference type="ChEBI" id="CHEBI:29101"/>
        <note>structural</note>
    </ligand>
</feature>
<gene>
    <name evidence="11" type="primary">fluC</name>
    <name evidence="11" type="synonym">crcB</name>
    <name evidence="12" type="ORF">SAMN05421741_10467</name>
</gene>
<evidence type="ECO:0000256" key="2">
    <source>
        <dbReference type="ARBA" id="ARBA00022475"/>
    </source>
</evidence>
<dbReference type="GO" id="GO:0046872">
    <property type="term" value="F:metal ion binding"/>
    <property type="evidence" value="ECO:0007669"/>
    <property type="project" value="UniProtKB-KW"/>
</dbReference>
<dbReference type="InterPro" id="IPR003691">
    <property type="entry name" value="FluC"/>
</dbReference>
<comment type="function">
    <text evidence="11">Fluoride-specific ion channel. Important for reducing fluoride concentration in the cell, thus reducing its toxicity.</text>
</comment>
<keyword evidence="11" id="KW-0813">Transport</keyword>
<organism evidence="12 13">
    <name type="scientific">Paenimyroides ummariense</name>
    <dbReference type="NCBI Taxonomy" id="913024"/>
    <lineage>
        <taxon>Bacteria</taxon>
        <taxon>Pseudomonadati</taxon>
        <taxon>Bacteroidota</taxon>
        <taxon>Flavobacteriia</taxon>
        <taxon>Flavobacteriales</taxon>
        <taxon>Flavobacteriaceae</taxon>
        <taxon>Paenimyroides</taxon>
    </lineage>
</organism>
<dbReference type="OrthoDB" id="9815830at2"/>
<proteinExistence type="inferred from homology"/>
<evidence type="ECO:0000256" key="1">
    <source>
        <dbReference type="ARBA" id="ARBA00004651"/>
    </source>
</evidence>
<keyword evidence="8 11" id="KW-0407">Ion channel</keyword>
<dbReference type="STRING" id="913024.SAMN05421741_10467"/>
<evidence type="ECO:0000256" key="10">
    <source>
        <dbReference type="ARBA" id="ARBA00035585"/>
    </source>
</evidence>
<evidence type="ECO:0000256" key="6">
    <source>
        <dbReference type="ARBA" id="ARBA00023065"/>
    </source>
</evidence>
<dbReference type="EMBL" id="FOVI01000004">
    <property type="protein sequence ID" value="SFN34458.1"/>
    <property type="molecule type" value="Genomic_DNA"/>
</dbReference>
<keyword evidence="2 11" id="KW-1003">Cell membrane</keyword>
<keyword evidence="11" id="KW-0915">Sodium</keyword>
<protein>
    <recommendedName>
        <fullName evidence="11">Fluoride-specific ion channel FluC</fullName>
    </recommendedName>
</protein>
<dbReference type="Proteomes" id="UP000199036">
    <property type="component" value="Unassembled WGS sequence"/>
</dbReference>
<dbReference type="HAMAP" id="MF_00454">
    <property type="entry name" value="FluC"/>
    <property type="match status" value="1"/>
</dbReference>
<feature type="transmembrane region" description="Helical" evidence="11">
    <location>
        <begin position="27"/>
        <end position="49"/>
    </location>
</feature>